<accession>A0ABM9AUY2</accession>
<evidence type="ECO:0000313" key="2">
    <source>
        <dbReference type="EMBL" id="CAH0997542.1"/>
    </source>
</evidence>
<sequence>MKKFICLFFLANYTFLLQAQEINCNVTIVSDQIQAQQMAEKQVFVEMKTAINDFMNNKRWTNDIYSQEERIKCNLIITFTKSPQQNVFQGNAQFQVIRPVYNATYETVILSYVDRNFNVSFTPDDRQMIFNEQTFSNNLTSILGFYSLIALTVDYDSFGKLGGNPYLQRAYNIANLASSAGQGGWEQSGDQRNRYWLVENLQNQQLLPFREGLYNYHRIALDNFTIDPVGGRKQVIDFLNAIKTMQQLRANSVLLNSFMNAKNQEMVNIFSEASKDEKQKAFQLLSAVDPSKTELYRKLVK</sequence>
<feature type="chain" id="PRO_5047436116" description="DUF4835 domain-containing protein" evidence="1">
    <location>
        <begin position="20"/>
        <end position="301"/>
    </location>
</feature>
<evidence type="ECO:0008006" key="4">
    <source>
        <dbReference type="Google" id="ProtNLM"/>
    </source>
</evidence>
<comment type="caution">
    <text evidence="2">The sequence shown here is derived from an EMBL/GenBank/DDBJ whole genome shotgun (WGS) entry which is preliminary data.</text>
</comment>
<dbReference type="RefSeq" id="WP_238808295.1">
    <property type="nucleotide sequence ID" value="NZ_CAKLPY010000004.1"/>
</dbReference>
<reference evidence="2" key="1">
    <citation type="submission" date="2021-12" db="EMBL/GenBank/DDBJ databases">
        <authorList>
            <person name="Rodrigo-Torres L."/>
            <person name="Arahal R. D."/>
            <person name="Lucena T."/>
        </authorList>
    </citation>
    <scope>NUCLEOTIDE SEQUENCE</scope>
    <source>
        <strain evidence="2">CECT 8858</strain>
    </source>
</reference>
<name>A0ABM9AUY2_9BACT</name>
<dbReference type="Pfam" id="PF16119">
    <property type="entry name" value="DUF4835"/>
    <property type="match status" value="1"/>
</dbReference>
<feature type="signal peptide" evidence="1">
    <location>
        <begin position="1"/>
        <end position="19"/>
    </location>
</feature>
<proteinExistence type="predicted"/>
<dbReference type="EMBL" id="CAKLPY010000004">
    <property type="protein sequence ID" value="CAH0997542.1"/>
    <property type="molecule type" value="Genomic_DNA"/>
</dbReference>
<keyword evidence="3" id="KW-1185">Reference proteome</keyword>
<dbReference type="InterPro" id="IPR032274">
    <property type="entry name" value="DUF4835"/>
</dbReference>
<protein>
    <recommendedName>
        <fullName evidence="4">DUF4835 domain-containing protein</fullName>
    </recommendedName>
</protein>
<evidence type="ECO:0000256" key="1">
    <source>
        <dbReference type="SAM" id="SignalP"/>
    </source>
</evidence>
<keyword evidence="1" id="KW-0732">Signal</keyword>
<organism evidence="2 3">
    <name type="scientific">Emticicia aquatica</name>
    <dbReference type="NCBI Taxonomy" id="1681835"/>
    <lineage>
        <taxon>Bacteria</taxon>
        <taxon>Pseudomonadati</taxon>
        <taxon>Bacteroidota</taxon>
        <taxon>Cytophagia</taxon>
        <taxon>Cytophagales</taxon>
        <taxon>Leadbetterellaceae</taxon>
        <taxon>Emticicia</taxon>
    </lineage>
</organism>
<evidence type="ECO:0000313" key="3">
    <source>
        <dbReference type="Proteomes" id="UP000837932"/>
    </source>
</evidence>
<dbReference type="Proteomes" id="UP000837932">
    <property type="component" value="Unassembled WGS sequence"/>
</dbReference>
<gene>
    <name evidence="2" type="ORF">EMA8858_03676</name>
</gene>